<organism evidence="2 3">
    <name type="scientific">Terrimonas ginsenosidimutans</name>
    <dbReference type="NCBI Taxonomy" id="2908004"/>
    <lineage>
        <taxon>Bacteria</taxon>
        <taxon>Pseudomonadati</taxon>
        <taxon>Bacteroidota</taxon>
        <taxon>Chitinophagia</taxon>
        <taxon>Chitinophagales</taxon>
        <taxon>Chitinophagaceae</taxon>
        <taxon>Terrimonas</taxon>
    </lineage>
</organism>
<keyword evidence="1" id="KW-0732">Signal</keyword>
<name>A0ABS9KP04_9BACT</name>
<dbReference type="SUPFAM" id="SSF50969">
    <property type="entry name" value="YVTN repeat-like/Quinoprotein amine dehydrogenase"/>
    <property type="match status" value="1"/>
</dbReference>
<dbReference type="EMBL" id="JAKLTR010000003">
    <property type="protein sequence ID" value="MCG2614058.1"/>
    <property type="molecule type" value="Genomic_DNA"/>
</dbReference>
<dbReference type="InterPro" id="IPR011044">
    <property type="entry name" value="Quino_amine_DH_bsu"/>
</dbReference>
<gene>
    <name evidence="2" type="ORF">LZZ85_07185</name>
</gene>
<dbReference type="Proteomes" id="UP001165367">
    <property type="component" value="Unassembled WGS sequence"/>
</dbReference>
<keyword evidence="3" id="KW-1185">Reference proteome</keyword>
<accession>A0ABS9KP04</accession>
<dbReference type="Pfam" id="PF15869">
    <property type="entry name" value="TolB_like"/>
    <property type="match status" value="1"/>
</dbReference>
<protein>
    <submittedName>
        <fullName evidence="2">TolB-like 6-bladed beta-propeller domain-containing protein</fullName>
    </submittedName>
</protein>
<evidence type="ECO:0000313" key="3">
    <source>
        <dbReference type="Proteomes" id="UP001165367"/>
    </source>
</evidence>
<evidence type="ECO:0000256" key="1">
    <source>
        <dbReference type="SAM" id="SignalP"/>
    </source>
</evidence>
<feature type="chain" id="PRO_5046505453" evidence="1">
    <location>
        <begin position="20"/>
        <end position="346"/>
    </location>
</feature>
<proteinExistence type="predicted"/>
<sequence length="346" mass="39138">MKRSFCFCVLLTLGNFAMAQDSSVVSTFTRFPEEMHLDLQPVFGLGKVAARNIFLVDSTFYIRNKNGSSAYYLTGYSAKGKKTGKEYIRQGMEVNEVAGAMSSGFLGGSRMWVHDILTNKIVIAAGFDRTPVDGNIRVHEHKLPLDFYWVGMIDSGYVAGTGVDDQPDKVYELELSTGKVVKRYGSYGTAPAEIPFNSWRLAYQSFLYTRPGGDVIALACRFTDRVEFFDREKETSRIISGPENFDVVFRPIKTGNIWAMERIDSTRFAFVNGFATQQYLYLLYAGHLHEDRLSDNGRCLYVYDWKGNPVRKITLSAYISSFMITQDGRYLYGYSPTGHMLRGELP</sequence>
<evidence type="ECO:0000313" key="2">
    <source>
        <dbReference type="EMBL" id="MCG2614058.1"/>
    </source>
</evidence>
<feature type="signal peptide" evidence="1">
    <location>
        <begin position="1"/>
        <end position="19"/>
    </location>
</feature>
<reference evidence="2" key="1">
    <citation type="submission" date="2022-01" db="EMBL/GenBank/DDBJ databases">
        <authorList>
            <person name="Jo J.-H."/>
            <person name="Im W.-T."/>
        </authorList>
    </citation>
    <scope>NUCLEOTIDE SEQUENCE</scope>
    <source>
        <strain evidence="2">NA20</strain>
    </source>
</reference>
<comment type="caution">
    <text evidence="2">The sequence shown here is derived from an EMBL/GenBank/DDBJ whole genome shotgun (WGS) entry which is preliminary data.</text>
</comment>
<dbReference type="RefSeq" id="WP_237870101.1">
    <property type="nucleotide sequence ID" value="NZ_JAKLTR010000003.1"/>
</dbReference>